<dbReference type="InterPro" id="IPR024414">
    <property type="entry name" value="Uncharacterised_PrgI"/>
</dbReference>
<reference evidence="3" key="1">
    <citation type="submission" date="2016-11" db="EMBL/GenBank/DDBJ databases">
        <authorList>
            <person name="Varghese N."/>
            <person name="Submissions S."/>
        </authorList>
    </citation>
    <scope>NUCLEOTIDE SEQUENCE [LARGE SCALE GENOMIC DNA]</scope>
    <source>
        <strain evidence="3">DSM 18761</strain>
    </source>
</reference>
<keyword evidence="1" id="KW-1133">Transmembrane helix</keyword>
<protein>
    <submittedName>
        <fullName evidence="2">PrgI family protein</fullName>
    </submittedName>
</protein>
<organism evidence="2 3">
    <name type="scientific">Thermoanaerobacter uzonensis DSM 18761</name>
    <dbReference type="NCBI Taxonomy" id="1123369"/>
    <lineage>
        <taxon>Bacteria</taxon>
        <taxon>Bacillati</taxon>
        <taxon>Bacillota</taxon>
        <taxon>Clostridia</taxon>
        <taxon>Thermoanaerobacterales</taxon>
        <taxon>Thermoanaerobacteraceae</taxon>
        <taxon>Thermoanaerobacter</taxon>
    </lineage>
</organism>
<dbReference type="EMBL" id="FQUR01000011">
    <property type="protein sequence ID" value="SHE95640.1"/>
    <property type="molecule type" value="Genomic_DNA"/>
</dbReference>
<keyword evidence="3" id="KW-1185">Reference proteome</keyword>
<feature type="transmembrane region" description="Helical" evidence="1">
    <location>
        <begin position="23"/>
        <end position="43"/>
    </location>
</feature>
<dbReference type="RefSeq" id="WP_072968866.1">
    <property type="nucleotide sequence ID" value="NZ_FQUR01000011.1"/>
</dbReference>
<keyword evidence="1" id="KW-0472">Membrane</keyword>
<evidence type="ECO:0000313" key="3">
    <source>
        <dbReference type="Proteomes" id="UP000184127"/>
    </source>
</evidence>
<accession>A0A1M4XQD8</accession>
<sequence length="99" mass="11403">MYQVPKNISAKFEFFPGFGFKELFFVLAGLSLGIFVYLILSIFTHSPARYLAVFIFTGLAYFLVIPGPDGNSVFSLIKYYLNWTKKQKRYLYVQGGYTN</sequence>
<proteinExistence type="predicted"/>
<evidence type="ECO:0000313" key="2">
    <source>
        <dbReference type="EMBL" id="SHE95640.1"/>
    </source>
</evidence>
<name>A0A1M4XQD8_9THEO</name>
<evidence type="ECO:0000256" key="1">
    <source>
        <dbReference type="SAM" id="Phobius"/>
    </source>
</evidence>
<gene>
    <name evidence="2" type="ORF">SAMN02745195_01548</name>
</gene>
<dbReference type="Pfam" id="PF12666">
    <property type="entry name" value="PrgI"/>
    <property type="match status" value="1"/>
</dbReference>
<keyword evidence="1" id="KW-0812">Transmembrane</keyword>
<feature type="transmembrane region" description="Helical" evidence="1">
    <location>
        <begin position="50"/>
        <end position="68"/>
    </location>
</feature>
<dbReference type="AlphaFoldDB" id="A0A1M4XQD8"/>
<dbReference type="Proteomes" id="UP000184127">
    <property type="component" value="Unassembled WGS sequence"/>
</dbReference>